<name>A0ABP2KUH6_9BACE</name>
<reference evidence="2 3" key="1">
    <citation type="submission" date="2011-02" db="EMBL/GenBank/DDBJ databases">
        <authorList>
            <person name="Weinstock G."/>
            <person name="Sodergren E."/>
            <person name="Clifton S."/>
            <person name="Fulton L."/>
            <person name="Fulton B."/>
            <person name="Courtney L."/>
            <person name="Fronick C."/>
            <person name="Harrison M."/>
            <person name="Strong C."/>
            <person name="Farmer C."/>
            <person name="Delahaunty K."/>
            <person name="Markovic C."/>
            <person name="Hall O."/>
            <person name="Minx P."/>
            <person name="Tomlinson C."/>
            <person name="Mitreva M."/>
            <person name="Hou S."/>
            <person name="Chen J."/>
            <person name="Wollam A."/>
            <person name="Pepin K.H."/>
            <person name="Johnson M."/>
            <person name="Bhonagiri V."/>
            <person name="Zhang X."/>
            <person name="Suruliraj S."/>
            <person name="Warren W."/>
            <person name="Chinwalla A."/>
            <person name="Mardis E.R."/>
            <person name="Wilson R.K."/>
        </authorList>
    </citation>
    <scope>NUCLEOTIDE SEQUENCE [LARGE SCALE GENOMIC DNA]</scope>
    <source>
        <strain evidence="2 3">YIT 12056</strain>
    </source>
</reference>
<organism evidence="2 3">
    <name type="scientific">Bacteroides clarus YIT 12056</name>
    <dbReference type="NCBI Taxonomy" id="762984"/>
    <lineage>
        <taxon>Bacteria</taxon>
        <taxon>Pseudomonadati</taxon>
        <taxon>Bacteroidota</taxon>
        <taxon>Bacteroidia</taxon>
        <taxon>Bacteroidales</taxon>
        <taxon>Bacteroidaceae</taxon>
        <taxon>Bacteroides</taxon>
    </lineage>
</organism>
<gene>
    <name evidence="2" type="ORF">HMPREF9445_00911</name>
</gene>
<dbReference type="Proteomes" id="UP000010321">
    <property type="component" value="Unassembled WGS sequence"/>
</dbReference>
<keyword evidence="3" id="KW-1185">Reference proteome</keyword>
<accession>A0ABP2KUH6</accession>
<protein>
    <recommendedName>
        <fullName evidence="4">BACON domain-containing protein</fullName>
    </recommendedName>
</protein>
<evidence type="ECO:0008006" key="4">
    <source>
        <dbReference type="Google" id="ProtNLM"/>
    </source>
</evidence>
<dbReference type="EMBL" id="AFBM01000008">
    <property type="protein sequence ID" value="EGF53395.1"/>
    <property type="molecule type" value="Genomic_DNA"/>
</dbReference>
<feature type="compositionally biased region" description="Low complexity" evidence="1">
    <location>
        <begin position="38"/>
        <end position="64"/>
    </location>
</feature>
<feature type="region of interest" description="Disordered" evidence="1">
    <location>
        <begin position="38"/>
        <end position="71"/>
    </location>
</feature>
<dbReference type="RefSeq" id="WP_009121099.1">
    <property type="nucleotide sequence ID" value="NZ_FQWK01000004.1"/>
</dbReference>
<sequence>MNGKSSSASSANVSQAENSYSDAWNTWVVTCTPNPTTISAAGGTSTLSGTARRTGTRTWSSGSTQPLDSGNQNVTSFSIVSPVSGFSISGAVVTATSNSGSSRSVQVRGTYSSVNSPEATITQSAATESTYYEYSISLSPTSASFSATGESKSFTVTSQRKLVTGNSVFGITYGNWGDTSWEISSTNLGMIIGQLLTIHQVQTQSLLRS</sequence>
<comment type="caution">
    <text evidence="2">The sequence shown here is derived from an EMBL/GenBank/DDBJ whole genome shotgun (WGS) entry which is preliminary data.</text>
</comment>
<evidence type="ECO:0000256" key="1">
    <source>
        <dbReference type="SAM" id="MobiDB-lite"/>
    </source>
</evidence>
<evidence type="ECO:0000313" key="3">
    <source>
        <dbReference type="Proteomes" id="UP000010321"/>
    </source>
</evidence>
<evidence type="ECO:0000313" key="2">
    <source>
        <dbReference type="EMBL" id="EGF53395.1"/>
    </source>
</evidence>
<proteinExistence type="predicted"/>